<dbReference type="CDD" id="cd03786">
    <property type="entry name" value="GTB_UDP-GlcNAc_2-Epimerase"/>
    <property type="match status" value="1"/>
</dbReference>
<sequence>MNRFFSILQPQIAAFKMIKLTLVAGARPNFMKIAPMVHAIQAQQALGSTISFRLVHTGQHYDKKMSGDFFDQLNIPEPNANLGAGGGTQAEQTSAVMIAFEKELMENRPNLVIVVGDVTSTLACSIAAKKLNIDVAHVEGGIRSGDLSMPEEINRMVTDSITDHFFTTSEIANENLRKSGFPEASIHFVGNTMIDTLMANMDRFQIPEGKIYDTLKPKEYFVMTMHRPANVDQEETLKEMIQAILDGTKGFPVVFPVHPRTAKILENMGISDPNLHMTDPLGYLEFNYLVKNAKGVITDSGGITEEASVMNVPCMTLRNNTERAETIHLGTNELVGTDPKKLAPYLEKLMKGEWKQYQGIPMWDGKTAQRIVDKIISIYS</sequence>
<dbReference type="Gene3D" id="3.40.50.2000">
    <property type="entry name" value="Glycogen Phosphorylase B"/>
    <property type="match status" value="2"/>
</dbReference>
<organism evidence="3 4">
    <name type="scientific">Rhodonellum ikkaensis</name>
    <dbReference type="NCBI Taxonomy" id="336829"/>
    <lineage>
        <taxon>Bacteria</taxon>
        <taxon>Pseudomonadati</taxon>
        <taxon>Bacteroidota</taxon>
        <taxon>Cytophagia</taxon>
        <taxon>Cytophagales</taxon>
        <taxon>Cytophagaceae</taxon>
        <taxon>Rhodonellum</taxon>
    </lineage>
</organism>
<dbReference type="NCBIfam" id="TIGR00236">
    <property type="entry name" value="wecB"/>
    <property type="match status" value="1"/>
</dbReference>
<accession>A0A1H3K2D0</accession>
<comment type="caution">
    <text evidence="3">The sequence shown here is derived from an EMBL/GenBank/DDBJ whole genome shotgun (WGS) entry which is preliminary data.</text>
</comment>
<keyword evidence="4" id="KW-1185">Reference proteome</keyword>
<evidence type="ECO:0000259" key="2">
    <source>
        <dbReference type="Pfam" id="PF02350"/>
    </source>
</evidence>
<dbReference type="Proteomes" id="UP000199663">
    <property type="component" value="Unassembled WGS sequence"/>
</dbReference>
<proteinExistence type="inferred from homology"/>
<dbReference type="InterPro" id="IPR003331">
    <property type="entry name" value="UDP_GlcNAc_Epimerase_2_dom"/>
</dbReference>
<evidence type="ECO:0000256" key="1">
    <source>
        <dbReference type="RuleBase" id="RU003513"/>
    </source>
</evidence>
<protein>
    <submittedName>
        <fullName evidence="3">UDP-N-acetylglucosamine 2-epimerase (Non-hydrolysing)</fullName>
    </submittedName>
</protein>
<dbReference type="EMBL" id="FNQC01000001">
    <property type="protein sequence ID" value="SDY46347.1"/>
    <property type="molecule type" value="Genomic_DNA"/>
</dbReference>
<evidence type="ECO:0000313" key="4">
    <source>
        <dbReference type="Proteomes" id="UP000199663"/>
    </source>
</evidence>
<dbReference type="InterPro" id="IPR029767">
    <property type="entry name" value="WecB-like"/>
</dbReference>
<dbReference type="Pfam" id="PF02350">
    <property type="entry name" value="Epimerase_2"/>
    <property type="match status" value="1"/>
</dbReference>
<dbReference type="SUPFAM" id="SSF53756">
    <property type="entry name" value="UDP-Glycosyltransferase/glycogen phosphorylase"/>
    <property type="match status" value="1"/>
</dbReference>
<name>A0A1H3K2D0_9BACT</name>
<dbReference type="PANTHER" id="PTHR43174">
    <property type="entry name" value="UDP-N-ACETYLGLUCOSAMINE 2-EPIMERASE"/>
    <property type="match status" value="1"/>
</dbReference>
<comment type="similarity">
    <text evidence="1">Belongs to the UDP-N-acetylglucosamine 2-epimerase family.</text>
</comment>
<keyword evidence="1" id="KW-0413">Isomerase</keyword>
<feature type="domain" description="UDP-N-acetylglucosamine 2-epimerase" evidence="2">
    <location>
        <begin position="49"/>
        <end position="375"/>
    </location>
</feature>
<reference evidence="3 4" key="1">
    <citation type="submission" date="2016-10" db="EMBL/GenBank/DDBJ databases">
        <authorList>
            <person name="Varghese N."/>
            <person name="Submissions S."/>
        </authorList>
    </citation>
    <scope>NUCLEOTIDE SEQUENCE [LARGE SCALE GENOMIC DNA]</scope>
    <source>
        <strain evidence="3 4">DSM 17997</strain>
    </source>
</reference>
<evidence type="ECO:0000313" key="3">
    <source>
        <dbReference type="EMBL" id="SDY46347.1"/>
    </source>
</evidence>
<dbReference type="PANTHER" id="PTHR43174:SF1">
    <property type="entry name" value="UDP-N-ACETYLGLUCOSAMINE 2-EPIMERASE"/>
    <property type="match status" value="1"/>
</dbReference>
<gene>
    <name evidence="3" type="ORF">SAMN05444412_101230</name>
</gene>